<organism evidence="2 3">
    <name type="scientific">Pseudacidovorax intermedius</name>
    <dbReference type="NCBI Taxonomy" id="433924"/>
    <lineage>
        <taxon>Bacteria</taxon>
        <taxon>Pseudomonadati</taxon>
        <taxon>Pseudomonadota</taxon>
        <taxon>Betaproteobacteria</taxon>
        <taxon>Burkholderiales</taxon>
        <taxon>Comamonadaceae</taxon>
        <taxon>Pseudacidovorax</taxon>
    </lineage>
</organism>
<dbReference type="GO" id="GO:0003824">
    <property type="term" value="F:catalytic activity"/>
    <property type="evidence" value="ECO:0007669"/>
    <property type="project" value="InterPro"/>
</dbReference>
<dbReference type="InterPro" id="IPR000120">
    <property type="entry name" value="Amidase"/>
</dbReference>
<dbReference type="OrthoDB" id="8641877at2"/>
<gene>
    <name evidence="2" type="ORF">NS331_04940</name>
</gene>
<feature type="domain" description="Amidase" evidence="1">
    <location>
        <begin position="27"/>
        <end position="446"/>
    </location>
</feature>
<name>A0A147H723_9BURK</name>
<accession>A0A147H723</accession>
<dbReference type="AlphaFoldDB" id="A0A147H723"/>
<dbReference type="PANTHER" id="PTHR11895">
    <property type="entry name" value="TRANSAMIDASE"/>
    <property type="match status" value="1"/>
</dbReference>
<dbReference type="Gene3D" id="3.90.1300.10">
    <property type="entry name" value="Amidase signature (AS) domain"/>
    <property type="match status" value="1"/>
</dbReference>
<dbReference type="Pfam" id="PF01425">
    <property type="entry name" value="Amidase"/>
    <property type="match status" value="1"/>
</dbReference>
<evidence type="ECO:0000259" key="1">
    <source>
        <dbReference type="Pfam" id="PF01425"/>
    </source>
</evidence>
<dbReference type="InterPro" id="IPR020556">
    <property type="entry name" value="Amidase_CS"/>
</dbReference>
<dbReference type="PANTHER" id="PTHR11895:SF176">
    <property type="entry name" value="AMIDASE AMID-RELATED"/>
    <property type="match status" value="1"/>
</dbReference>
<dbReference type="RefSeq" id="WP_058640894.1">
    <property type="nucleotide sequence ID" value="NZ_LDSL01000033.1"/>
</dbReference>
<dbReference type="SUPFAM" id="SSF75304">
    <property type="entry name" value="Amidase signature (AS) enzymes"/>
    <property type="match status" value="1"/>
</dbReference>
<dbReference type="InterPro" id="IPR036928">
    <property type="entry name" value="AS_sf"/>
</dbReference>
<dbReference type="PATRIC" id="fig|433924.3.peg.2853"/>
<sequence length="469" mass="49602">MSNPELHDLGLVEVGQQIQRKALSSVEVTQAQLARIAAHDGVLKSYVRVMADQALADARQADAEIGRGEVRGPLHGVPVAVKDLCWTAGVPTAAGMTLYQDFVPSEDGTAVRKLREAGAVILGKLQLTESAYADHHPTVVPPVNPWNAAHWSGASSSGSGVATAAGLCYGSLGTDTGGSIRFPSAANGLTGLKPTWGRVSRYGAFELAATLDHIGPMTRSAADAGAMLGAIAGADPKDPTASLAAVPDYLAGMTLGLQGLRIGVDSRWNGEGVDEATRQVMAGVLAAVRDLGGALREVVFPDPTQAIADWFPLCAVEAAVVHESTYPARKDMYGPALSGLLDLGHAQKGTDYQKIVLHRHDFSGKVRALFQDIDLLLVPAQGVASPTLERMRTFGTDADLMSAMLRYTCPFDMTGSPTITLPGGFTDAGTPIAFQFVARHFDEALLVRAGWAYQQATDWHRRHPVLRVP</sequence>
<comment type="caution">
    <text evidence="2">The sequence shown here is derived from an EMBL/GenBank/DDBJ whole genome shotgun (WGS) entry which is preliminary data.</text>
</comment>
<dbReference type="PROSITE" id="PS00571">
    <property type="entry name" value="AMIDASES"/>
    <property type="match status" value="1"/>
</dbReference>
<dbReference type="Proteomes" id="UP000072741">
    <property type="component" value="Unassembled WGS sequence"/>
</dbReference>
<proteinExistence type="predicted"/>
<dbReference type="EMBL" id="LDSL01000033">
    <property type="protein sequence ID" value="KTT25667.1"/>
    <property type="molecule type" value="Genomic_DNA"/>
</dbReference>
<evidence type="ECO:0000313" key="2">
    <source>
        <dbReference type="EMBL" id="KTT25667.1"/>
    </source>
</evidence>
<protein>
    <submittedName>
        <fullName evidence="2">Amidase</fullName>
    </submittedName>
</protein>
<reference evidence="2 3" key="1">
    <citation type="journal article" date="2016" name="Front. Microbiol.">
        <title>Genomic Resource of Rice Seed Associated Bacteria.</title>
        <authorList>
            <person name="Midha S."/>
            <person name="Bansal K."/>
            <person name="Sharma S."/>
            <person name="Kumar N."/>
            <person name="Patil P.P."/>
            <person name="Chaudhry V."/>
            <person name="Patil P.B."/>
        </authorList>
    </citation>
    <scope>NUCLEOTIDE SEQUENCE [LARGE SCALE GENOMIC DNA]</scope>
    <source>
        <strain evidence="2 3">NS331</strain>
    </source>
</reference>
<evidence type="ECO:0000313" key="3">
    <source>
        <dbReference type="Proteomes" id="UP000072741"/>
    </source>
</evidence>
<keyword evidence="3" id="KW-1185">Reference proteome</keyword>
<dbReference type="InterPro" id="IPR023631">
    <property type="entry name" value="Amidase_dom"/>
</dbReference>